<organism evidence="1 2">
    <name type="scientific">Alkalicella caledoniensis</name>
    <dbReference type="NCBI Taxonomy" id="2731377"/>
    <lineage>
        <taxon>Bacteria</taxon>
        <taxon>Bacillati</taxon>
        <taxon>Bacillota</taxon>
        <taxon>Clostridia</taxon>
        <taxon>Eubacteriales</taxon>
        <taxon>Proteinivoracaceae</taxon>
        <taxon>Alkalicella</taxon>
    </lineage>
</organism>
<gene>
    <name evidence="1" type="ORF">HYG86_10910</name>
</gene>
<name>A0A7G9W972_ALKCA</name>
<dbReference type="CDD" id="cd00093">
    <property type="entry name" value="HTH_XRE"/>
    <property type="match status" value="1"/>
</dbReference>
<dbReference type="KEGG" id="acae:HYG86_10910"/>
<dbReference type="SUPFAM" id="SSF47413">
    <property type="entry name" value="lambda repressor-like DNA-binding domains"/>
    <property type="match status" value="1"/>
</dbReference>
<evidence type="ECO:0000313" key="1">
    <source>
        <dbReference type="EMBL" id="QNO15234.1"/>
    </source>
</evidence>
<evidence type="ECO:0000313" key="2">
    <source>
        <dbReference type="Proteomes" id="UP000516160"/>
    </source>
</evidence>
<dbReference type="Proteomes" id="UP000516160">
    <property type="component" value="Chromosome"/>
</dbReference>
<accession>A0A7G9W972</accession>
<dbReference type="InterPro" id="IPR010982">
    <property type="entry name" value="Lambda_DNA-bd_dom_sf"/>
</dbReference>
<dbReference type="GO" id="GO:0003677">
    <property type="term" value="F:DNA binding"/>
    <property type="evidence" value="ECO:0007669"/>
    <property type="project" value="InterPro"/>
</dbReference>
<dbReference type="RefSeq" id="WP_213165598.1">
    <property type="nucleotide sequence ID" value="NZ_CP058559.1"/>
</dbReference>
<reference evidence="1 2" key="1">
    <citation type="submission" date="2020-07" db="EMBL/GenBank/DDBJ databases">
        <title>Alkalicella. sp. LB2 genome.</title>
        <authorList>
            <person name="Postec A."/>
            <person name="Quemeneur M."/>
        </authorList>
    </citation>
    <scope>NUCLEOTIDE SEQUENCE [LARGE SCALE GENOMIC DNA]</scope>
    <source>
        <strain evidence="1 2">LB2</strain>
    </source>
</reference>
<proteinExistence type="predicted"/>
<dbReference type="EMBL" id="CP058559">
    <property type="protein sequence ID" value="QNO15234.1"/>
    <property type="molecule type" value="Genomic_DNA"/>
</dbReference>
<sequence length="347" mass="40197">MPKIVITGEMAQKLKEFRINYNIKAKDVADHINKTAAYYSKLENAAIKTVEYSTFVKVLNFITNTDTGYPTFMESISENLSDEDLKENIAFMNFDSVERNIPVPDSLIDDINNRIVDLHITSNDLVEYINQNEDLNDLFTEEFNLDDKEIKPNCWYSPKDFTNKETNVKSFIVINLDITKLESLLSKNTTKSNWITLCSVMYHLLKLEHKDQLVDIAALQIEANDILVKHKFYSLTDKSKFAKQSKSKEEYDNLLNDFDKNNMIYVSKILSAIKFISDYDIKYANKLLEKIATNIDVDPSFTLRFMATEVSKLSDLSITAKKEFLNRIDKLIEETKENNSDQIEIFD</sequence>
<dbReference type="InterPro" id="IPR001387">
    <property type="entry name" value="Cro/C1-type_HTH"/>
</dbReference>
<protein>
    <submittedName>
        <fullName evidence="1">Helix-turn-helix transcriptional regulator</fullName>
    </submittedName>
</protein>
<keyword evidence="2" id="KW-1185">Reference proteome</keyword>
<dbReference type="AlphaFoldDB" id="A0A7G9W972"/>